<proteinExistence type="predicted"/>
<protein>
    <submittedName>
        <fullName evidence="1">Uncharacterized protein</fullName>
    </submittedName>
</protein>
<organism evidence="1">
    <name type="scientific">uncultured Thiotrichaceae bacterium</name>
    <dbReference type="NCBI Taxonomy" id="298394"/>
    <lineage>
        <taxon>Bacteria</taxon>
        <taxon>Pseudomonadati</taxon>
        <taxon>Pseudomonadota</taxon>
        <taxon>Gammaproteobacteria</taxon>
        <taxon>Thiotrichales</taxon>
        <taxon>Thiotrichaceae</taxon>
        <taxon>environmental samples</taxon>
    </lineage>
</organism>
<dbReference type="AlphaFoldDB" id="A0A6S6SLQ2"/>
<gene>
    <name evidence="1" type="ORF">HELGO_WM14049</name>
</gene>
<reference evidence="1" key="1">
    <citation type="submission" date="2020-01" db="EMBL/GenBank/DDBJ databases">
        <authorList>
            <person name="Meier V. D."/>
            <person name="Meier V D."/>
        </authorList>
    </citation>
    <scope>NUCLEOTIDE SEQUENCE</scope>
    <source>
        <strain evidence="1">HLG_WM_MAG_07</strain>
    </source>
</reference>
<evidence type="ECO:0000313" key="1">
    <source>
        <dbReference type="EMBL" id="CAA6811178.1"/>
    </source>
</evidence>
<name>A0A6S6SLQ2_9GAMM</name>
<accession>A0A6S6SLQ2</accession>
<sequence>MPIYEYDEGKRIRVAVSVGGKLRQKYYHPKTPTALEQDRMAAKKLESEWKFEANMIASQKNRERSEKRRNSAYVTGVGGIKMKFLVNTKHRHKRGDLSGKKRKISYYTPAFVVSGSQDNKLFCRHFNIKTQGFNMAWFNAVNYLCKVKGISNNDQFLRKKPPVEQFQVIMEWQRAQGHNIPEHRLPDEILDVDHKKSILVDHALQANSH</sequence>
<dbReference type="EMBL" id="CACVAY010000049">
    <property type="protein sequence ID" value="CAA6811178.1"/>
    <property type="molecule type" value="Genomic_DNA"/>
</dbReference>